<sequence length="273" mass="29197">MKRSYILLLFIIAQISYAQVGIGKTTINGSAVLEVSESTNKGVLLPRVDITDILNNISPVINPTPGLIIYNKGNSISPGIYIWKNNRWTQMADTYNLVSYMMLQRTTDYPILGNFTNGTFKNFNDVAFTVISNDIGASYNASTGAITLPGNSGYLVNVCLNIRTALETSTAGIGNTTVHLHQYLVKLVDPVSGAQYGKTISINAQSIASNKTHTLNMSFSFVTTSATPITLIPSIAHDAGGTYQLGAGGSAPNNGEVIVTNAKVDIQRSALNQ</sequence>
<keyword evidence="3" id="KW-1185">Reference proteome</keyword>
<proteinExistence type="predicted"/>
<dbReference type="AlphaFoldDB" id="A0A2X2WJ79"/>
<dbReference type="Proteomes" id="UP000199426">
    <property type="component" value="Unassembled WGS sequence"/>
</dbReference>
<dbReference type="Proteomes" id="UP000251670">
    <property type="component" value="Unassembled WGS sequence"/>
</dbReference>
<evidence type="ECO:0000313" key="1">
    <source>
        <dbReference type="EMBL" id="SDJ63187.1"/>
    </source>
</evidence>
<evidence type="ECO:0000313" key="4">
    <source>
        <dbReference type="Proteomes" id="UP000251670"/>
    </source>
</evidence>
<evidence type="ECO:0000313" key="3">
    <source>
        <dbReference type="Proteomes" id="UP000199426"/>
    </source>
</evidence>
<dbReference type="STRING" id="445960.SAMN05421542_3954"/>
<protein>
    <submittedName>
        <fullName evidence="2">Uncharacterized protein</fullName>
    </submittedName>
</protein>
<organism evidence="2 4">
    <name type="scientific">Chryseobacterium jejuense</name>
    <dbReference type="NCBI Taxonomy" id="445960"/>
    <lineage>
        <taxon>Bacteria</taxon>
        <taxon>Pseudomonadati</taxon>
        <taxon>Bacteroidota</taxon>
        <taxon>Flavobacteriia</taxon>
        <taxon>Flavobacteriales</taxon>
        <taxon>Weeksellaceae</taxon>
        <taxon>Chryseobacterium group</taxon>
        <taxon>Chryseobacterium</taxon>
    </lineage>
</organism>
<evidence type="ECO:0000313" key="2">
    <source>
        <dbReference type="EMBL" id="SQB43422.1"/>
    </source>
</evidence>
<gene>
    <name evidence="2" type="ORF">NCTC13492_02236</name>
    <name evidence="1" type="ORF">SAMN05421542_3954</name>
</gene>
<dbReference type="EMBL" id="FNEG01000007">
    <property type="protein sequence ID" value="SDJ63187.1"/>
    <property type="molecule type" value="Genomic_DNA"/>
</dbReference>
<reference evidence="1 3" key="1">
    <citation type="submission" date="2016-10" db="EMBL/GenBank/DDBJ databases">
        <authorList>
            <person name="Varghese N."/>
            <person name="Submissions S."/>
        </authorList>
    </citation>
    <scope>NUCLEOTIDE SEQUENCE [LARGE SCALE GENOMIC DNA]</scope>
    <source>
        <strain evidence="1 3">DSM 19299</strain>
    </source>
</reference>
<dbReference type="OrthoDB" id="1247310at2"/>
<accession>A0A2X2WJ79</accession>
<dbReference type="EMBL" id="UAWB01000004">
    <property type="protein sequence ID" value="SQB43422.1"/>
    <property type="molecule type" value="Genomic_DNA"/>
</dbReference>
<name>A0A2X2WJ79_CHRJE</name>
<dbReference type="RefSeq" id="WP_089738543.1">
    <property type="nucleotide sequence ID" value="NZ_FNEG01000007.1"/>
</dbReference>
<reference evidence="2 4" key="2">
    <citation type="submission" date="2018-06" db="EMBL/GenBank/DDBJ databases">
        <authorList>
            <consortium name="Pathogen Informatics"/>
            <person name="Doyle S."/>
        </authorList>
    </citation>
    <scope>NUCLEOTIDE SEQUENCE [LARGE SCALE GENOMIC DNA]</scope>
    <source>
        <strain evidence="2 4">NCTC13492</strain>
    </source>
</reference>